<dbReference type="Gene3D" id="3.30.530.20">
    <property type="match status" value="1"/>
</dbReference>
<dbReference type="SUPFAM" id="SSF55961">
    <property type="entry name" value="Bet v1-like"/>
    <property type="match status" value="1"/>
</dbReference>
<dbReference type="Proteomes" id="UP000035366">
    <property type="component" value="Chromosome"/>
</dbReference>
<sequence length="180" mass="19823">MTNTMLEAQETFRASAGIFVPAPPAEVYDTVSDLPRSGEWSPECTGGSWVDGTPAKVGSVFRGTNHRAADVVGWAPVVRGEWTTEAEVTAAEPGRTFRWAMRDSAGHAQESVWGFDLAETPGGTLLTHHFRMGRATEGIEGITADMCRAERAQFIREWQVKIEKDLRKTVERIARLMSAE</sequence>
<organism evidence="1 2">
    <name type="scientific">Streptomyces incarnatus</name>
    <dbReference type="NCBI Taxonomy" id="665007"/>
    <lineage>
        <taxon>Bacteria</taxon>
        <taxon>Bacillati</taxon>
        <taxon>Actinomycetota</taxon>
        <taxon>Actinomycetes</taxon>
        <taxon>Kitasatosporales</taxon>
        <taxon>Streptomycetaceae</taxon>
        <taxon>Streptomyces</taxon>
    </lineage>
</organism>
<proteinExistence type="predicted"/>
<evidence type="ECO:0000313" key="2">
    <source>
        <dbReference type="Proteomes" id="UP000035366"/>
    </source>
</evidence>
<dbReference type="CDD" id="cd07812">
    <property type="entry name" value="SRPBCC"/>
    <property type="match status" value="1"/>
</dbReference>
<keyword evidence="2" id="KW-1185">Reference proteome</keyword>
<evidence type="ECO:0000313" key="1">
    <source>
        <dbReference type="EMBL" id="AKJ13273.1"/>
    </source>
</evidence>
<dbReference type="RefSeq" id="WP_208900950.1">
    <property type="nucleotide sequence ID" value="NZ_CP011497.1"/>
</dbReference>
<name>A0ABN4GHJ9_9ACTN</name>
<dbReference type="InterPro" id="IPR019587">
    <property type="entry name" value="Polyketide_cyclase/dehydratase"/>
</dbReference>
<reference evidence="1 2" key="1">
    <citation type="journal article" date="2015" name="ISME J.">
        <title>Draft Genome Sequence of Streptomyces incarnatus NRRL8089, which Produces the Nucleoside Antibiotic Sinefungin.</title>
        <authorList>
            <person name="Oshima K."/>
            <person name="Hattori M."/>
            <person name="Shimizu H."/>
            <person name="Fukuda K."/>
            <person name="Nemoto M."/>
            <person name="Inagaki K."/>
            <person name="Tamura T."/>
        </authorList>
    </citation>
    <scope>NUCLEOTIDE SEQUENCE [LARGE SCALE GENOMIC DNA]</scope>
    <source>
        <strain evidence="1 2">NRRL 8089</strain>
    </source>
</reference>
<gene>
    <name evidence="1" type="ORF">ABB07_25540</name>
</gene>
<dbReference type="InterPro" id="IPR023393">
    <property type="entry name" value="START-like_dom_sf"/>
</dbReference>
<accession>A0ABN4GHJ9</accession>
<dbReference type="EMBL" id="CP011497">
    <property type="protein sequence ID" value="AKJ13273.1"/>
    <property type="molecule type" value="Genomic_DNA"/>
</dbReference>
<protein>
    <submittedName>
        <fullName evidence="1">Polyketide cyclase</fullName>
    </submittedName>
</protein>
<dbReference type="Pfam" id="PF10604">
    <property type="entry name" value="Polyketide_cyc2"/>
    <property type="match status" value="1"/>
</dbReference>